<reference evidence="4" key="1">
    <citation type="journal article" date="2019" name="Int. J. Syst. Evol. Microbiol.">
        <title>The Global Catalogue of Microorganisms (GCM) 10K type strain sequencing project: providing services to taxonomists for standard genome sequencing and annotation.</title>
        <authorList>
            <consortium name="The Broad Institute Genomics Platform"/>
            <consortium name="The Broad Institute Genome Sequencing Center for Infectious Disease"/>
            <person name="Wu L."/>
            <person name="Ma J."/>
        </authorList>
    </citation>
    <scope>NUCLEOTIDE SEQUENCE [LARGE SCALE GENOMIC DNA]</scope>
    <source>
        <strain evidence="4">CCUG 57508</strain>
    </source>
</reference>
<dbReference type="EMBL" id="JBHTKH010000005">
    <property type="protein sequence ID" value="MFD1054640.1"/>
    <property type="molecule type" value="Genomic_DNA"/>
</dbReference>
<dbReference type="PANTHER" id="PTHR43798:SF33">
    <property type="entry name" value="HYDROLASE, PUTATIVE (AFU_ORTHOLOGUE AFUA_2G14860)-RELATED"/>
    <property type="match status" value="1"/>
</dbReference>
<dbReference type="InterPro" id="IPR050266">
    <property type="entry name" value="AB_hydrolase_sf"/>
</dbReference>
<organism evidence="3 4">
    <name type="scientific">Terrabacter terrigena</name>
    <dbReference type="NCBI Taxonomy" id="574718"/>
    <lineage>
        <taxon>Bacteria</taxon>
        <taxon>Bacillati</taxon>
        <taxon>Actinomycetota</taxon>
        <taxon>Actinomycetes</taxon>
        <taxon>Micrococcales</taxon>
        <taxon>Intrasporangiaceae</taxon>
        <taxon>Terrabacter</taxon>
    </lineage>
</organism>
<dbReference type="SUPFAM" id="SSF53474">
    <property type="entry name" value="alpha/beta-Hydrolases"/>
    <property type="match status" value="1"/>
</dbReference>
<dbReference type="PANTHER" id="PTHR43798">
    <property type="entry name" value="MONOACYLGLYCEROL LIPASE"/>
    <property type="match status" value="1"/>
</dbReference>
<accession>A0ABW3MZQ8</accession>
<feature type="domain" description="AB hydrolase-1" evidence="2">
    <location>
        <begin position="94"/>
        <end position="349"/>
    </location>
</feature>
<feature type="region of interest" description="Disordered" evidence="1">
    <location>
        <begin position="397"/>
        <end position="447"/>
    </location>
</feature>
<proteinExistence type="predicted"/>
<dbReference type="Gene3D" id="3.40.50.1820">
    <property type="entry name" value="alpha/beta hydrolase"/>
    <property type="match status" value="1"/>
</dbReference>
<gene>
    <name evidence="3" type="ORF">ACFQ2V_10015</name>
</gene>
<dbReference type="Pfam" id="PF00561">
    <property type="entry name" value="Abhydrolase_1"/>
    <property type="match status" value="1"/>
</dbReference>
<evidence type="ECO:0000259" key="2">
    <source>
        <dbReference type="Pfam" id="PF00561"/>
    </source>
</evidence>
<evidence type="ECO:0000313" key="3">
    <source>
        <dbReference type="EMBL" id="MFD1054640.1"/>
    </source>
</evidence>
<name>A0ABW3MZQ8_9MICO</name>
<comment type="caution">
    <text evidence="3">The sequence shown here is derived from an EMBL/GenBank/DDBJ whole genome shotgun (WGS) entry which is preliminary data.</text>
</comment>
<evidence type="ECO:0000256" key="1">
    <source>
        <dbReference type="SAM" id="MobiDB-lite"/>
    </source>
</evidence>
<feature type="compositionally biased region" description="Basic residues" evidence="1">
    <location>
        <begin position="406"/>
        <end position="417"/>
    </location>
</feature>
<dbReference type="GO" id="GO:0016787">
    <property type="term" value="F:hydrolase activity"/>
    <property type="evidence" value="ECO:0007669"/>
    <property type="project" value="UniProtKB-KW"/>
</dbReference>
<keyword evidence="4" id="KW-1185">Reference proteome</keyword>
<sequence length="447" mass="48095">MSPRRNPVIGIAAATLGVAAGVAAGIAADRAGKHRAAMAALETPELLDIQPDEEHVVLTDDGVALHVEIDLPTREAAARAAKGSTRHGRADELPTVVLSHGYCLSLRCWVYQRRALKEAGYRVVSWDQRGHGQSARGEKDSYTIDRIGKDLHTVLTQTAPEGDLVLVGHSMGGMTMLALGEQDPGLILERVVGAAFVATSPGGLMLANGGRVATLGRLMLERLGPGVLGSLARRPEVFTKMRRAARDLEHFMVEQNSFASPVPRSVVRYTADILLGTPLDVVNDYLQTFDGFDKRPALGEFSKAVVLVFNGREDVLTPPSHSELIVEGIPGAEHIVVNDAGHVIMLEHPDLLNAHLIQLVDQATRARAEQIEVSKQPRVRRIVTDVAKNRRQRRLEKEAADLVRTGRTRIARTKAPRGTKSADAKSAGPKTDGPKTAGPKTPDAKGA</sequence>
<dbReference type="PRINTS" id="PR00111">
    <property type="entry name" value="ABHYDROLASE"/>
</dbReference>
<evidence type="ECO:0000313" key="4">
    <source>
        <dbReference type="Proteomes" id="UP001597046"/>
    </source>
</evidence>
<protein>
    <submittedName>
        <fullName evidence="3">Alpha/beta fold hydrolase</fullName>
    </submittedName>
</protein>
<dbReference type="RefSeq" id="WP_386052546.1">
    <property type="nucleotide sequence ID" value="NZ_JBHTKH010000005.1"/>
</dbReference>
<dbReference type="Proteomes" id="UP001597046">
    <property type="component" value="Unassembled WGS sequence"/>
</dbReference>
<dbReference type="InterPro" id="IPR000073">
    <property type="entry name" value="AB_hydrolase_1"/>
</dbReference>
<dbReference type="InterPro" id="IPR029058">
    <property type="entry name" value="AB_hydrolase_fold"/>
</dbReference>
<keyword evidence="3" id="KW-0378">Hydrolase</keyword>